<keyword evidence="2" id="KW-0472">Membrane</keyword>
<feature type="region of interest" description="Disordered" evidence="1">
    <location>
        <begin position="152"/>
        <end position="240"/>
    </location>
</feature>
<evidence type="ECO:0000313" key="5">
    <source>
        <dbReference type="EMBL" id="MBY0206425.1"/>
    </source>
</evidence>
<reference evidence="5 6" key="1">
    <citation type="submission" date="2020-08" db="EMBL/GenBank/DDBJ databases">
        <title>Fungal Genomes of the International Space Station.</title>
        <authorList>
            <person name="Seuylemezian A."/>
            <person name="Singh N.K."/>
            <person name="Wood J."/>
            <person name="Venkateswaran K."/>
        </authorList>
    </citation>
    <scope>NUCLEOTIDE SEQUENCE [LARGE SCALE GENOMIC DNA]</scope>
    <source>
        <strain evidence="5 6">S/N-304-OC-R4</strain>
    </source>
</reference>
<feature type="chain" id="PRO_5047291760" evidence="3">
    <location>
        <begin position="37"/>
        <end position="273"/>
    </location>
</feature>
<accession>A0ABS7KQJ0</accession>
<keyword evidence="3" id="KW-0732">Signal</keyword>
<keyword evidence="2" id="KW-0812">Transmembrane</keyword>
<evidence type="ECO:0000259" key="4">
    <source>
        <dbReference type="Pfam" id="PF07987"/>
    </source>
</evidence>
<feature type="compositionally biased region" description="Polar residues" evidence="1">
    <location>
        <begin position="154"/>
        <end position="166"/>
    </location>
</feature>
<organism evidence="5 6">
    <name type="scientific">Paenibacillus cucumis</name>
    <name type="common">ex Kampfer et al. 2016</name>
    <dbReference type="NCBI Taxonomy" id="1776858"/>
    <lineage>
        <taxon>Bacteria</taxon>
        <taxon>Bacillati</taxon>
        <taxon>Bacillota</taxon>
        <taxon>Bacilli</taxon>
        <taxon>Bacillales</taxon>
        <taxon>Paenibacillaceae</taxon>
        <taxon>Paenibacillus</taxon>
    </lineage>
</organism>
<feature type="signal peptide" evidence="3">
    <location>
        <begin position="1"/>
        <end position="36"/>
    </location>
</feature>
<comment type="caution">
    <text evidence="5">The sequence shown here is derived from an EMBL/GenBank/DDBJ whole genome shotgun (WGS) entry which is preliminary data.</text>
</comment>
<dbReference type="InterPro" id="IPR012533">
    <property type="entry name" value="YcnI-copper_dom"/>
</dbReference>
<evidence type="ECO:0000256" key="3">
    <source>
        <dbReference type="SAM" id="SignalP"/>
    </source>
</evidence>
<name>A0ABS7KQJ0_9BACL</name>
<evidence type="ECO:0000313" key="6">
    <source>
        <dbReference type="Proteomes" id="UP000706031"/>
    </source>
</evidence>
<gene>
    <name evidence="5" type="ORF">H7T88_24705</name>
</gene>
<feature type="compositionally biased region" description="Basic and acidic residues" evidence="1">
    <location>
        <begin position="204"/>
        <end position="217"/>
    </location>
</feature>
<keyword evidence="6" id="KW-1185">Reference proteome</keyword>
<evidence type="ECO:0000256" key="1">
    <source>
        <dbReference type="SAM" id="MobiDB-lite"/>
    </source>
</evidence>
<feature type="domain" description="YncI copper-binding" evidence="4">
    <location>
        <begin position="37"/>
        <end position="159"/>
    </location>
</feature>
<dbReference type="Proteomes" id="UP000706031">
    <property type="component" value="Unassembled WGS sequence"/>
</dbReference>
<dbReference type="Pfam" id="PF07987">
    <property type="entry name" value="DUF1775"/>
    <property type="match status" value="1"/>
</dbReference>
<proteinExistence type="predicted"/>
<evidence type="ECO:0000256" key="2">
    <source>
        <dbReference type="SAM" id="Phobius"/>
    </source>
</evidence>
<dbReference type="EMBL" id="JACLIC010000045">
    <property type="protein sequence ID" value="MBY0206425.1"/>
    <property type="molecule type" value="Genomic_DNA"/>
</dbReference>
<dbReference type="CDD" id="cd08545">
    <property type="entry name" value="YcnI_like"/>
    <property type="match status" value="1"/>
</dbReference>
<keyword evidence="2" id="KW-1133">Transmembrane helix</keyword>
<dbReference type="InterPro" id="IPR038507">
    <property type="entry name" value="YcnI-like_sf"/>
</dbReference>
<protein>
    <submittedName>
        <fullName evidence="5">YcnI family protein</fullName>
    </submittedName>
</protein>
<dbReference type="Gene3D" id="2.60.40.2230">
    <property type="entry name" value="Uncharacterised protein YcnI-like PF07987, DUF1775"/>
    <property type="match status" value="1"/>
</dbReference>
<feature type="transmembrane region" description="Helical" evidence="2">
    <location>
        <begin position="248"/>
        <end position="267"/>
    </location>
</feature>
<feature type="compositionally biased region" description="Polar residues" evidence="1">
    <location>
        <begin position="227"/>
        <end position="240"/>
    </location>
</feature>
<sequence>MRGVIILKKTSWVSKLTSAMATGAAAFLLFSGLASAHVTVNPSVAQTSAWQTYTIKIPSEKELPTTKITLKIPEGVAFKQYQPLSGWKITTEKNDSKEVTSITWEIDGDNQGILAGQFQQFNFVAQNPKTETEVAWDAFQYYSDGSIVEWTGQPGANSPHSITTISEDPAAAGNAATGGDHHSAGGASNGHDSAGTAGTATGDKASDTATDGKKGNDDTTLGDALSDTVTGQPNNTDSDAGTLKLQQATLIVSILALIMSFLGIALATRRKKR</sequence>
<feature type="compositionally biased region" description="Low complexity" evidence="1">
    <location>
        <begin position="192"/>
        <end position="203"/>
    </location>
</feature>